<dbReference type="Pfam" id="PF03143">
    <property type="entry name" value="GTP_EFTU_D3"/>
    <property type="match status" value="1"/>
</dbReference>
<keyword evidence="4" id="KW-0342">GTP-binding</keyword>
<evidence type="ECO:0000313" key="6">
    <source>
        <dbReference type="EMBL" id="VVU94810.1"/>
    </source>
</evidence>
<dbReference type="InterPro" id="IPR000795">
    <property type="entry name" value="T_Tr_GTP-bd_dom"/>
</dbReference>
<dbReference type="CDD" id="cd03708">
    <property type="entry name" value="GTPBP_III"/>
    <property type="match status" value="1"/>
</dbReference>
<dbReference type="AlphaFoldDB" id="A0A5E8CM43"/>
<organism evidence="6">
    <name type="scientific">seawater metagenome</name>
    <dbReference type="NCBI Taxonomy" id="1561972"/>
    <lineage>
        <taxon>unclassified sequences</taxon>
        <taxon>metagenomes</taxon>
        <taxon>ecological metagenomes</taxon>
    </lineage>
</organism>
<accession>A0A5E8CM43</accession>
<proteinExistence type="predicted"/>
<reference evidence="6" key="1">
    <citation type="submission" date="2019-09" db="EMBL/GenBank/DDBJ databases">
        <authorList>
            <person name="Needham M D."/>
        </authorList>
    </citation>
    <scope>NUCLEOTIDE SEQUENCE</scope>
</reference>
<dbReference type="InterPro" id="IPR050055">
    <property type="entry name" value="EF-Tu_GTPase"/>
</dbReference>
<keyword evidence="2 6" id="KW-0251">Elongation factor</keyword>
<dbReference type="PANTHER" id="PTHR43721">
    <property type="entry name" value="ELONGATION FACTOR TU-RELATED"/>
    <property type="match status" value="1"/>
</dbReference>
<dbReference type="GO" id="GO:0003924">
    <property type="term" value="F:GTPase activity"/>
    <property type="evidence" value="ECO:0007669"/>
    <property type="project" value="InterPro"/>
</dbReference>
<dbReference type="InterPro" id="IPR009001">
    <property type="entry name" value="Transl_elong_EF1A/Init_IF2_C"/>
</dbReference>
<sequence length="424" mass="47736">MDQNKTLENKIKIAVCGPVDAGKSSLIGVLTSKQLDDGRGLARKRVLKHKHELDSGRTSNITFNNLIYETEDYKKVICLVDLAGHEKYLKTTVFGITGLFVDYGIVVIGANTGITRLTKEHLGILLYMNIPTIIVITKVDVAPTEVYKTTKMKLKRLLGRTEFGKKLLFLSDEESKAKEEVEHYLEQLSNQKTLIPVVSISNKTGHNVDNLHSMIQNLAPRVQWIKEDIQGSLFFIDSTFKVPGIGLVLSGTLKGNDIILGQKLWIGPVNGKFVEIRVRSLHNSIKEDVKQIYDGENSCIAIKFPNHKETLERDQIKKGMLIISNLEKYKKNVTWTFSAEVRILHHSTTIGTGYMPVLHCGPIRQSAKIELLDEDQDNSRPLRTGDMQKVRFRFAFHPEFVESGTVFFFRDGTTKGVGTVLEVL</sequence>
<evidence type="ECO:0000256" key="3">
    <source>
        <dbReference type="ARBA" id="ARBA00022917"/>
    </source>
</evidence>
<dbReference type="Gene3D" id="2.40.30.10">
    <property type="entry name" value="Translation factors"/>
    <property type="match status" value="2"/>
</dbReference>
<dbReference type="PANTHER" id="PTHR43721:SF9">
    <property type="entry name" value="GTP-BINDING PROTEIN 1"/>
    <property type="match status" value="1"/>
</dbReference>
<name>A0A5E8CM43_9ZZZZ</name>
<dbReference type="InterPro" id="IPR004160">
    <property type="entry name" value="Transl_elong_EFTu/EF1A_C"/>
</dbReference>
<evidence type="ECO:0000256" key="4">
    <source>
        <dbReference type="ARBA" id="ARBA00023134"/>
    </source>
</evidence>
<evidence type="ECO:0000259" key="5">
    <source>
        <dbReference type="PROSITE" id="PS51722"/>
    </source>
</evidence>
<evidence type="ECO:0000256" key="1">
    <source>
        <dbReference type="ARBA" id="ARBA00022741"/>
    </source>
</evidence>
<dbReference type="SUPFAM" id="SSF52540">
    <property type="entry name" value="P-loop containing nucleoside triphosphate hydrolases"/>
    <property type="match status" value="1"/>
</dbReference>
<dbReference type="GO" id="GO:0003746">
    <property type="term" value="F:translation elongation factor activity"/>
    <property type="evidence" value="ECO:0007669"/>
    <property type="project" value="UniProtKB-KW"/>
</dbReference>
<protein>
    <submittedName>
        <fullName evidence="6">Elongation factor Tu GTP binding domain</fullName>
    </submittedName>
</protein>
<dbReference type="PROSITE" id="PS51722">
    <property type="entry name" value="G_TR_2"/>
    <property type="match status" value="1"/>
</dbReference>
<keyword evidence="3" id="KW-0648">Protein biosynthesis</keyword>
<evidence type="ECO:0000256" key="2">
    <source>
        <dbReference type="ARBA" id="ARBA00022768"/>
    </source>
</evidence>
<gene>
    <name evidence="6" type="ORF">CPAV1605_535</name>
</gene>
<keyword evidence="1" id="KW-0547">Nucleotide-binding</keyword>
<dbReference type="Pfam" id="PF00009">
    <property type="entry name" value="GTP_EFTU"/>
    <property type="match status" value="1"/>
</dbReference>
<dbReference type="InterPro" id="IPR027417">
    <property type="entry name" value="P-loop_NTPase"/>
</dbReference>
<dbReference type="InterPro" id="IPR009000">
    <property type="entry name" value="Transl_B-barrel_sf"/>
</dbReference>
<dbReference type="SUPFAM" id="SSF50447">
    <property type="entry name" value="Translation proteins"/>
    <property type="match status" value="1"/>
</dbReference>
<dbReference type="EMBL" id="CABVLZ010000002">
    <property type="protein sequence ID" value="VVU94810.1"/>
    <property type="molecule type" value="Genomic_DNA"/>
</dbReference>
<dbReference type="Gene3D" id="3.40.50.300">
    <property type="entry name" value="P-loop containing nucleotide triphosphate hydrolases"/>
    <property type="match status" value="1"/>
</dbReference>
<feature type="domain" description="Tr-type G" evidence="5">
    <location>
        <begin position="8"/>
        <end position="223"/>
    </location>
</feature>
<dbReference type="SUPFAM" id="SSF50465">
    <property type="entry name" value="EF-Tu/eEF-1alpha/eIF2-gamma C-terminal domain"/>
    <property type="match status" value="1"/>
</dbReference>
<dbReference type="GO" id="GO:0005525">
    <property type="term" value="F:GTP binding"/>
    <property type="evidence" value="ECO:0007669"/>
    <property type="project" value="UniProtKB-KW"/>
</dbReference>